<evidence type="ECO:0000256" key="1">
    <source>
        <dbReference type="SAM" id="MobiDB-lite"/>
    </source>
</evidence>
<feature type="compositionally biased region" description="Polar residues" evidence="1">
    <location>
        <begin position="359"/>
        <end position="368"/>
    </location>
</feature>
<evidence type="ECO:0000259" key="2">
    <source>
        <dbReference type="Pfam" id="PF05548"/>
    </source>
</evidence>
<feature type="region of interest" description="Disordered" evidence="1">
    <location>
        <begin position="318"/>
        <end position="439"/>
    </location>
</feature>
<evidence type="ECO:0000313" key="3">
    <source>
        <dbReference type="EMBL" id="KAG2485801.1"/>
    </source>
</evidence>
<dbReference type="Pfam" id="PF05548">
    <property type="entry name" value="Peptidase_M11"/>
    <property type="match status" value="1"/>
</dbReference>
<protein>
    <recommendedName>
        <fullName evidence="2">Peptidase M11 gametolysin domain-containing protein</fullName>
    </recommendedName>
</protein>
<dbReference type="InterPro" id="IPR008752">
    <property type="entry name" value="Peptidase_M11"/>
</dbReference>
<name>A0A836BQV2_9CHLO</name>
<proteinExistence type="predicted"/>
<gene>
    <name evidence="3" type="ORF">HYH03_015512</name>
</gene>
<reference evidence="3" key="1">
    <citation type="journal article" date="2020" name="bioRxiv">
        <title>Comparative genomics of Chlamydomonas.</title>
        <authorList>
            <person name="Craig R.J."/>
            <person name="Hasan A.R."/>
            <person name="Ness R.W."/>
            <person name="Keightley P.D."/>
        </authorList>
    </citation>
    <scope>NUCLEOTIDE SEQUENCE</scope>
    <source>
        <strain evidence="3">CCAP 11/70</strain>
    </source>
</reference>
<dbReference type="EMBL" id="JAEHOE010000122">
    <property type="protein sequence ID" value="KAG2485801.1"/>
    <property type="molecule type" value="Genomic_DNA"/>
</dbReference>
<feature type="domain" description="Peptidase M11 gametolysin" evidence="2">
    <location>
        <begin position="28"/>
        <end position="264"/>
    </location>
</feature>
<dbReference type="Proteomes" id="UP000612055">
    <property type="component" value="Unassembled WGS sequence"/>
</dbReference>
<keyword evidence="4" id="KW-1185">Reference proteome</keyword>
<dbReference type="AlphaFoldDB" id="A0A836BQV2"/>
<feature type="compositionally biased region" description="Low complexity" evidence="1">
    <location>
        <begin position="369"/>
        <end position="392"/>
    </location>
</feature>
<comment type="caution">
    <text evidence="3">The sequence shown here is derived from an EMBL/GenBank/DDBJ whole genome shotgun (WGS) entry which is preliminary data.</text>
</comment>
<feature type="compositionally biased region" description="Low complexity" evidence="1">
    <location>
        <begin position="328"/>
        <end position="343"/>
    </location>
</feature>
<accession>A0A836BQV2</accession>
<organism evidence="3 4">
    <name type="scientific">Edaphochlamys debaryana</name>
    <dbReference type="NCBI Taxonomy" id="47281"/>
    <lineage>
        <taxon>Eukaryota</taxon>
        <taxon>Viridiplantae</taxon>
        <taxon>Chlorophyta</taxon>
        <taxon>core chlorophytes</taxon>
        <taxon>Chlorophyceae</taxon>
        <taxon>CS clade</taxon>
        <taxon>Chlamydomonadales</taxon>
        <taxon>Chlamydomonadales incertae sedis</taxon>
        <taxon>Edaphochlamys</taxon>
    </lineage>
</organism>
<feature type="compositionally biased region" description="Low complexity" evidence="1">
    <location>
        <begin position="411"/>
        <end position="429"/>
    </location>
</feature>
<evidence type="ECO:0000313" key="4">
    <source>
        <dbReference type="Proteomes" id="UP000612055"/>
    </source>
</evidence>
<sequence length="439" mass="46721">MVLKLSASDECLASDSADLARVSGMLWAPHGGVAAQLNACSYGRFRILPNSSQVIEITLPCSPDILNCQIDLIGNLAKQQYEAMPAGGRLRFRQFTHRVHIMPYDAMCTWSGLGDTAGPMSWLMPSSLGVDKPGTWMQELLHNFGMHHGGRDSVDNEYGDFSTWMGSAYSSCPSAPELRRLGWAAPLVNLNSTDFPAATTRTDLILSATALGPDGAMIRIQPNWLLGPAYDKGDATLDAEYVYKLSVHEALASVDNAAPSPEFNPHFLLMHLIGQGQTLSLPQYGLLIQARELVDNGMRMVVDVCRYRFDPSVECRLPPVPTVTGTRAAAPPAEPFTAAAPAPGSQAPIAQAPEPRSVTAASQPQAPFTPTKAAKPCPSPAASQPQAPFTPTKASKPCPSPAASQTQAPFTPTKASKPCPSPAASQPQAPFNPTKPAEP</sequence>